<evidence type="ECO:0000313" key="3">
    <source>
        <dbReference type="Proteomes" id="UP000184255"/>
    </source>
</evidence>
<sequence>MPRNKDFKNKREIETEIRTTKTSLETVTKLRESEDWVAIDEYWFKLAAGGIVTSSPAQYNNAEKAMAQQQSYEHENNEERALKDKERLQREEKKLEKRLEELEDFNKQWTGPD</sequence>
<keyword evidence="3" id="KW-1185">Reference proteome</keyword>
<proteinExistence type="predicted"/>
<reference evidence="3" key="1">
    <citation type="journal article" date="2016" name="Genome Biol. Evol.">
        <title>Comparative 'omics' of the Fusarium fujikuroi species complex highlights differences in genetic potential and metabolite synthesis.</title>
        <authorList>
            <person name="Niehaus E.-M."/>
            <person name="Muensterkoetter M."/>
            <person name="Proctor R.H."/>
            <person name="Brown D.W."/>
            <person name="Sharon A."/>
            <person name="Idan Y."/>
            <person name="Oren-Young L."/>
            <person name="Sieber C.M."/>
            <person name="Novak O."/>
            <person name="Pencik A."/>
            <person name="Tarkowska D."/>
            <person name="Hromadova K."/>
            <person name="Freeman S."/>
            <person name="Maymon M."/>
            <person name="Elazar M."/>
            <person name="Youssef S.A."/>
            <person name="El-Shabrawy E.S.M."/>
            <person name="Shalaby A.B.A."/>
            <person name="Houterman P."/>
            <person name="Brock N.L."/>
            <person name="Burkhardt I."/>
            <person name="Tsavkelova E.A."/>
            <person name="Dickschat J.S."/>
            <person name="Galuszka P."/>
            <person name="Gueldener U."/>
            <person name="Tudzynski B."/>
        </authorList>
    </citation>
    <scope>NUCLEOTIDE SEQUENCE [LARGE SCALE GENOMIC DNA]</scope>
    <source>
        <strain evidence="3">MRC7560</strain>
    </source>
</reference>
<dbReference type="EMBL" id="FCQH01000016">
    <property type="protein sequence ID" value="CVL05326.1"/>
    <property type="molecule type" value="Genomic_DNA"/>
</dbReference>
<protein>
    <submittedName>
        <fullName evidence="2">Uncharacterized protein</fullName>
    </submittedName>
</protein>
<organism evidence="2 3">
    <name type="scientific">Fusarium mangiferae</name>
    <name type="common">Mango malformation disease fungus</name>
    <dbReference type="NCBI Taxonomy" id="192010"/>
    <lineage>
        <taxon>Eukaryota</taxon>
        <taxon>Fungi</taxon>
        <taxon>Dikarya</taxon>
        <taxon>Ascomycota</taxon>
        <taxon>Pezizomycotina</taxon>
        <taxon>Sordariomycetes</taxon>
        <taxon>Hypocreomycetidae</taxon>
        <taxon>Hypocreales</taxon>
        <taxon>Nectriaceae</taxon>
        <taxon>Fusarium</taxon>
        <taxon>Fusarium fujikuroi species complex</taxon>
    </lineage>
</organism>
<feature type="compositionally biased region" description="Polar residues" evidence="1">
    <location>
        <begin position="62"/>
        <end position="71"/>
    </location>
</feature>
<name>A0A1L7UDX2_FUSMA</name>
<dbReference type="AlphaFoldDB" id="A0A1L7UDX2"/>
<evidence type="ECO:0000256" key="1">
    <source>
        <dbReference type="SAM" id="MobiDB-lite"/>
    </source>
</evidence>
<dbReference type="Proteomes" id="UP000184255">
    <property type="component" value="Unassembled WGS sequence"/>
</dbReference>
<feature type="region of interest" description="Disordered" evidence="1">
    <location>
        <begin position="62"/>
        <end position="87"/>
    </location>
</feature>
<dbReference type="RefSeq" id="XP_041689236.1">
    <property type="nucleotide sequence ID" value="XM_041823680.1"/>
</dbReference>
<evidence type="ECO:0000313" key="2">
    <source>
        <dbReference type="EMBL" id="CVL05326.1"/>
    </source>
</evidence>
<dbReference type="VEuPathDB" id="FungiDB:FMAN_10813"/>
<gene>
    <name evidence="2" type="ORF">FMAN_10813</name>
</gene>
<feature type="compositionally biased region" description="Basic and acidic residues" evidence="1">
    <location>
        <begin position="72"/>
        <end position="87"/>
    </location>
</feature>
<accession>A0A1L7UDX2</accession>
<comment type="caution">
    <text evidence="2">The sequence shown here is derived from an EMBL/GenBank/DDBJ whole genome shotgun (WGS) entry which is preliminary data.</text>
</comment>
<dbReference type="GeneID" id="65090066"/>